<proteinExistence type="predicted"/>
<name>C5BM86_TERTT</name>
<dbReference type="KEGG" id="ttu:TERTU_0347"/>
<evidence type="ECO:0000256" key="1">
    <source>
        <dbReference type="SAM" id="Phobius"/>
    </source>
</evidence>
<dbReference type="eggNOG" id="ENOG5033GGB">
    <property type="taxonomic scope" value="Bacteria"/>
</dbReference>
<feature type="transmembrane region" description="Helical" evidence="1">
    <location>
        <begin position="6"/>
        <end position="27"/>
    </location>
</feature>
<protein>
    <submittedName>
        <fullName evidence="2">Membrane protein</fullName>
    </submittedName>
</protein>
<dbReference type="HOGENOM" id="CLU_976381_0_0_6"/>
<reference evidence="2 3" key="1">
    <citation type="journal article" date="2009" name="PLoS ONE">
        <title>The complete genome of Teredinibacter turnerae T7901: an intracellular endosymbiont of marine wood-boring bivalves (shipworms).</title>
        <authorList>
            <person name="Yang J.C."/>
            <person name="Madupu R."/>
            <person name="Durkin A.S."/>
            <person name="Ekborg N.A."/>
            <person name="Pedamallu C.S."/>
            <person name="Hostetler J.B."/>
            <person name="Radune D."/>
            <person name="Toms B.S."/>
            <person name="Henrissat B."/>
            <person name="Coutinho P.M."/>
            <person name="Schwarz S."/>
            <person name="Field L."/>
            <person name="Trindade-Silva A.E."/>
            <person name="Soares C.A.G."/>
            <person name="Elshahawi S."/>
            <person name="Hanora A."/>
            <person name="Schmidt E.W."/>
            <person name="Haygood M.G."/>
            <person name="Posfai J."/>
            <person name="Benner J."/>
            <person name="Madinger C."/>
            <person name="Nove J."/>
            <person name="Anton B."/>
            <person name="Chaudhary K."/>
            <person name="Foster J."/>
            <person name="Holman A."/>
            <person name="Kumar S."/>
            <person name="Lessard P.A."/>
            <person name="Luyten Y.A."/>
            <person name="Slatko B."/>
            <person name="Wood N."/>
            <person name="Wu B."/>
            <person name="Teplitski M."/>
            <person name="Mougous J.D."/>
            <person name="Ward N."/>
            <person name="Eisen J.A."/>
            <person name="Badger J.H."/>
            <person name="Distel D.L."/>
        </authorList>
    </citation>
    <scope>NUCLEOTIDE SEQUENCE [LARGE SCALE GENOMIC DNA]</scope>
    <source>
        <strain evidence="3">ATCC 39867 / T7901</strain>
    </source>
</reference>
<dbReference type="Proteomes" id="UP000009080">
    <property type="component" value="Chromosome"/>
</dbReference>
<evidence type="ECO:0000313" key="2">
    <source>
        <dbReference type="EMBL" id="ACR12006.1"/>
    </source>
</evidence>
<accession>C5BM86</accession>
<evidence type="ECO:0000313" key="3">
    <source>
        <dbReference type="Proteomes" id="UP000009080"/>
    </source>
</evidence>
<feature type="transmembrane region" description="Helical" evidence="1">
    <location>
        <begin position="243"/>
        <end position="261"/>
    </location>
</feature>
<keyword evidence="1" id="KW-1133">Transmembrane helix</keyword>
<dbReference type="EMBL" id="CP001614">
    <property type="protein sequence ID" value="ACR12006.1"/>
    <property type="molecule type" value="Genomic_DNA"/>
</dbReference>
<gene>
    <name evidence="2" type="ordered locus">TERTU_0347</name>
</gene>
<keyword evidence="1" id="KW-0812">Transmembrane</keyword>
<dbReference type="STRING" id="377629.TERTU_0347"/>
<dbReference type="AlphaFoldDB" id="C5BM86"/>
<feature type="transmembrane region" description="Helical" evidence="1">
    <location>
        <begin position="142"/>
        <end position="159"/>
    </location>
</feature>
<dbReference type="OrthoDB" id="6286374at2"/>
<sequence>MLWDILGILIAFASVMLFFSLMVTTLAQGVQQIAQQRYRVLRQQLTDFAGQIGQEFPHTQAFLAQAIGQMLDESSFNGRLVKEVAHVGKEEIRSRILRICDGSAEDQALPEGATTSLQLLDELFPKLETAMRHQFKAWMDRMALVLALILALVFHLNAFDLLRSISANPEVAAAYSQYGAEQVAAGDIDTAKAGEPAVQEFNTVTKVVAQEFAIFQFTPFPQDCDCYLVTDGPNPVLRTLGNLLGILISTLLISLGAPFWFRTLHNLFRIRDQVVGADSGSRSAG</sequence>
<keyword evidence="3" id="KW-1185">Reference proteome</keyword>
<organism evidence="2 3">
    <name type="scientific">Teredinibacter turnerae (strain ATCC 39867 / T7901)</name>
    <dbReference type="NCBI Taxonomy" id="377629"/>
    <lineage>
        <taxon>Bacteria</taxon>
        <taxon>Pseudomonadati</taxon>
        <taxon>Pseudomonadota</taxon>
        <taxon>Gammaproteobacteria</taxon>
        <taxon>Cellvibrionales</taxon>
        <taxon>Cellvibrionaceae</taxon>
        <taxon>Teredinibacter</taxon>
    </lineage>
</organism>
<dbReference type="RefSeq" id="WP_015818118.1">
    <property type="nucleotide sequence ID" value="NC_012997.1"/>
</dbReference>
<keyword evidence="1" id="KW-0472">Membrane</keyword>